<evidence type="ECO:0000313" key="2">
    <source>
        <dbReference type="EMBL" id="NJP94770.1"/>
    </source>
</evidence>
<gene>
    <name evidence="2" type="ORF">HCN51_35950</name>
</gene>
<reference evidence="2 3" key="1">
    <citation type="submission" date="2020-03" db="EMBL/GenBank/DDBJ databases">
        <title>WGS of actinomycetes isolated from Thailand.</title>
        <authorList>
            <person name="Thawai C."/>
        </authorList>
    </citation>
    <scope>NUCLEOTIDE SEQUENCE [LARGE SCALE GENOMIC DNA]</scope>
    <source>
        <strain evidence="2 3">FMUSA5-5</strain>
    </source>
</reference>
<organism evidence="2 3">
    <name type="scientific">Nonomuraea composti</name>
    <dbReference type="NCBI Taxonomy" id="2720023"/>
    <lineage>
        <taxon>Bacteria</taxon>
        <taxon>Bacillati</taxon>
        <taxon>Actinomycetota</taxon>
        <taxon>Actinomycetes</taxon>
        <taxon>Streptosporangiales</taxon>
        <taxon>Streptosporangiaceae</taxon>
        <taxon>Nonomuraea</taxon>
    </lineage>
</organism>
<feature type="compositionally biased region" description="Low complexity" evidence="1">
    <location>
        <begin position="33"/>
        <end position="56"/>
    </location>
</feature>
<evidence type="ECO:0000313" key="3">
    <source>
        <dbReference type="Proteomes" id="UP000696294"/>
    </source>
</evidence>
<dbReference type="Proteomes" id="UP000696294">
    <property type="component" value="Unassembled WGS sequence"/>
</dbReference>
<sequence>MTHEALSPCAGVPVCVEAGAVLLLPLSDTRVAAAAPTPEPQQPAATTAATAKGPAEAPDRALARLMAMRVRGQNVAVTQ</sequence>
<dbReference type="EMBL" id="JAATEP010000032">
    <property type="protein sequence ID" value="NJP94770.1"/>
    <property type="molecule type" value="Genomic_DNA"/>
</dbReference>
<feature type="region of interest" description="Disordered" evidence="1">
    <location>
        <begin position="33"/>
        <end position="57"/>
    </location>
</feature>
<protein>
    <submittedName>
        <fullName evidence="2">Uncharacterized protein</fullName>
    </submittedName>
</protein>
<accession>A0ABX1BAF5</accession>
<keyword evidence="3" id="KW-1185">Reference proteome</keyword>
<evidence type="ECO:0000256" key="1">
    <source>
        <dbReference type="SAM" id="MobiDB-lite"/>
    </source>
</evidence>
<comment type="caution">
    <text evidence="2">The sequence shown here is derived from an EMBL/GenBank/DDBJ whole genome shotgun (WGS) entry which is preliminary data.</text>
</comment>
<proteinExistence type="predicted"/>
<name>A0ABX1BAF5_9ACTN</name>
<dbReference type="RefSeq" id="WP_168015884.1">
    <property type="nucleotide sequence ID" value="NZ_JAATEP010000032.1"/>
</dbReference>